<evidence type="ECO:0000256" key="5">
    <source>
        <dbReference type="ARBA" id="ARBA00022553"/>
    </source>
</evidence>
<comment type="caution">
    <text evidence="16">The sequence shown here is derived from an EMBL/GenBank/DDBJ whole genome shotgun (WGS) entry which is preliminary data.</text>
</comment>
<name>A0A7L3FQA3_9GRUI</name>
<dbReference type="GO" id="GO:0045184">
    <property type="term" value="P:establishment of protein localization"/>
    <property type="evidence" value="ECO:0007669"/>
    <property type="project" value="TreeGrafter"/>
</dbReference>
<dbReference type="AlphaFoldDB" id="A0A7L3FQA3"/>
<keyword evidence="8 13" id="KW-0175">Coiled coil</keyword>
<gene>
    <name evidence="16" type="primary">Cep55</name>
    <name evidence="16" type="ORF">ZAPATR_R02606</name>
</gene>
<dbReference type="InterPro" id="IPR022008">
    <property type="entry name" value="EABR"/>
</dbReference>
<feature type="coiled-coil region" evidence="13">
    <location>
        <begin position="77"/>
        <end position="120"/>
    </location>
</feature>
<keyword evidence="5" id="KW-0597">Phosphoprotein</keyword>
<dbReference type="GO" id="GO:0000281">
    <property type="term" value="P:mitotic cytokinesis"/>
    <property type="evidence" value="ECO:0007669"/>
    <property type="project" value="InterPro"/>
</dbReference>
<comment type="function">
    <text evidence="11">Plays a role in mitotic exit and cytokinesis. Recruits PDCD6IP and TSG101 to midbody during cytokinesis. Required for successful completion of cytokinesis. Not required for microtubule nucleation. Plays a role in the development of the brain and kidney.</text>
</comment>
<feature type="domain" description="TSG101 and ALIX binding" evidence="15">
    <location>
        <begin position="174"/>
        <end position="206"/>
    </location>
</feature>
<feature type="coiled-coil region" evidence="13">
    <location>
        <begin position="247"/>
        <end position="338"/>
    </location>
</feature>
<feature type="non-terminal residue" evidence="16">
    <location>
        <position position="465"/>
    </location>
</feature>
<keyword evidence="9" id="KW-0206">Cytoskeleton</keyword>
<evidence type="ECO:0000259" key="15">
    <source>
        <dbReference type="Pfam" id="PF12180"/>
    </source>
</evidence>
<feature type="coiled-coil region" evidence="13">
    <location>
        <begin position="363"/>
        <end position="390"/>
    </location>
</feature>
<dbReference type="Pfam" id="PF12180">
    <property type="entry name" value="EABR"/>
    <property type="match status" value="1"/>
</dbReference>
<dbReference type="PANTHER" id="PTHR31838">
    <property type="entry name" value="CENTROSOMAL PROTEIN OF 55 KDA"/>
    <property type="match status" value="1"/>
</dbReference>
<dbReference type="FunFam" id="1.20.5.1180:FF:000002">
    <property type="entry name" value="Centrosomal protein of 55 kDa"/>
    <property type="match status" value="1"/>
</dbReference>
<evidence type="ECO:0000256" key="12">
    <source>
        <dbReference type="ARBA" id="ARBA00069787"/>
    </source>
</evidence>
<accession>A0A7L3FQA3</accession>
<dbReference type="GO" id="GO:0005814">
    <property type="term" value="C:centriole"/>
    <property type="evidence" value="ECO:0007669"/>
    <property type="project" value="UniProtKB-SubCell"/>
</dbReference>
<evidence type="ECO:0000256" key="1">
    <source>
        <dbReference type="ARBA" id="ARBA00004114"/>
    </source>
</evidence>
<reference evidence="16 17" key="1">
    <citation type="submission" date="2019-09" db="EMBL/GenBank/DDBJ databases">
        <title>Bird 10,000 Genomes (B10K) Project - Family phase.</title>
        <authorList>
            <person name="Zhang G."/>
        </authorList>
    </citation>
    <scope>NUCLEOTIDE SEQUENCE [LARGE SCALE GENOMIC DNA]</scope>
    <source>
        <strain evidence="16">B10K-DU-011-47</strain>
        <tissue evidence="16">Mixed tissue sample</tissue>
    </source>
</reference>
<dbReference type="GO" id="GO:0090543">
    <property type="term" value="C:Flemming body"/>
    <property type="evidence" value="ECO:0007669"/>
    <property type="project" value="UniProtKB-SubCell"/>
</dbReference>
<dbReference type="FunFam" id="1.20.5.990:FF:000006">
    <property type="entry name" value="Centrosomal protein of 55 kDa"/>
    <property type="match status" value="1"/>
</dbReference>
<keyword evidence="4" id="KW-0963">Cytoplasm</keyword>
<organism evidence="16 17">
    <name type="scientific">Zapornia atra</name>
    <name type="common">Henderson crake</name>
    <dbReference type="NCBI Taxonomy" id="2585822"/>
    <lineage>
        <taxon>Eukaryota</taxon>
        <taxon>Metazoa</taxon>
        <taxon>Chordata</taxon>
        <taxon>Craniata</taxon>
        <taxon>Vertebrata</taxon>
        <taxon>Euteleostomi</taxon>
        <taxon>Archelosauria</taxon>
        <taxon>Archosauria</taxon>
        <taxon>Dinosauria</taxon>
        <taxon>Saurischia</taxon>
        <taxon>Theropoda</taxon>
        <taxon>Coelurosauria</taxon>
        <taxon>Aves</taxon>
        <taxon>Neognathae</taxon>
        <taxon>Neoaves</taxon>
        <taxon>Gruiformes</taxon>
        <taxon>Rallidae</taxon>
        <taxon>Zapornia</taxon>
    </lineage>
</organism>
<feature type="region of interest" description="Disordered" evidence="14">
    <location>
        <begin position="1"/>
        <end position="56"/>
    </location>
</feature>
<keyword evidence="7" id="KW-0498">Mitosis</keyword>
<evidence type="ECO:0000256" key="3">
    <source>
        <dbReference type="ARBA" id="ARBA00004626"/>
    </source>
</evidence>
<dbReference type="Proteomes" id="UP000557426">
    <property type="component" value="Unassembled WGS sequence"/>
</dbReference>
<evidence type="ECO:0000256" key="9">
    <source>
        <dbReference type="ARBA" id="ARBA00023212"/>
    </source>
</evidence>
<dbReference type="GO" id="GO:0051896">
    <property type="term" value="P:regulation of phosphatidylinositol 3-kinase/protein kinase B signal transduction"/>
    <property type="evidence" value="ECO:0007669"/>
    <property type="project" value="InterPro"/>
</dbReference>
<proteinExistence type="predicted"/>
<feature type="compositionally biased region" description="Polar residues" evidence="14">
    <location>
        <begin position="149"/>
        <end position="167"/>
    </location>
</feature>
<evidence type="ECO:0000313" key="17">
    <source>
        <dbReference type="Proteomes" id="UP000557426"/>
    </source>
</evidence>
<keyword evidence="17" id="KW-1185">Reference proteome</keyword>
<evidence type="ECO:0000313" key="16">
    <source>
        <dbReference type="EMBL" id="NXT82221.1"/>
    </source>
</evidence>
<feature type="region of interest" description="Disordered" evidence="14">
    <location>
        <begin position="149"/>
        <end position="170"/>
    </location>
</feature>
<sequence length="465" mass="53692">MNSKAAKSIIAGKWGLKSGSARPGGGLQKPREESAAPRRSAAEAVKGEGKVADPERSGLLEKILSLEKEKEKHNHLLGEKDKEIQSLKDKLRSKTKNSEVSLLQSQLEEKTKEAERREQLLCSLSQEIDHLKYNLSTVTTKFSEIENKAGTSQASQEAIANSTGSPSNHDEVEKQLKDALEKNQQWLLYDQQREAYVRGLLGRIFELEQKLEIVSQQEPKELNSEGVLQEEKQKYYDQMLLTAKSDLETKRHAITQLRSELSEFKKKYEETQREMTCLSALLQSRQVAETQTLENENKMKGEKVQRLKQENETIKGQLREEKKKSEELLCQVQLLRKSLLKQQEEHTRIDLLEQQIQMCTTDFENEKLDRQNLQHQLNKVLKELHKAREQITRLEPLKFKESGHIEPQDDLQAAFEEKLTLYDRSPFLKRSSLLDESFLECPRCKVQYPTSQHRELLAHIDFCTA</sequence>
<evidence type="ECO:0000256" key="7">
    <source>
        <dbReference type="ARBA" id="ARBA00022776"/>
    </source>
</evidence>
<feature type="compositionally biased region" description="Basic and acidic residues" evidence="14">
    <location>
        <begin position="45"/>
        <end position="56"/>
    </location>
</feature>
<evidence type="ECO:0000256" key="8">
    <source>
        <dbReference type="ARBA" id="ARBA00023054"/>
    </source>
</evidence>
<comment type="subcellular location">
    <subcellularLocation>
        <location evidence="3">Cleavage furrow</location>
    </subcellularLocation>
    <subcellularLocation>
        <location evidence="1">Cytoplasm</location>
        <location evidence="1">Cytoskeleton</location>
        <location evidence="1">Microtubule organizing center</location>
        <location evidence="1">Centrosome</location>
        <location evidence="1">Centriole</location>
    </subcellularLocation>
    <subcellularLocation>
        <location evidence="2">Midbody</location>
        <location evidence="2">Midbody ring</location>
    </subcellularLocation>
</comment>
<keyword evidence="10" id="KW-0131">Cell cycle</keyword>
<evidence type="ECO:0000256" key="4">
    <source>
        <dbReference type="ARBA" id="ARBA00022490"/>
    </source>
</evidence>
<keyword evidence="6" id="KW-0132">Cell division</keyword>
<evidence type="ECO:0000256" key="13">
    <source>
        <dbReference type="SAM" id="Coils"/>
    </source>
</evidence>
<dbReference type="Gene3D" id="1.20.5.1180">
    <property type="entry name" value="Geminin coiled-coil domain"/>
    <property type="match status" value="1"/>
</dbReference>
<evidence type="ECO:0000256" key="2">
    <source>
        <dbReference type="ARBA" id="ARBA00004476"/>
    </source>
</evidence>
<evidence type="ECO:0000256" key="6">
    <source>
        <dbReference type="ARBA" id="ARBA00022618"/>
    </source>
</evidence>
<dbReference type="GO" id="GO:0032154">
    <property type="term" value="C:cleavage furrow"/>
    <property type="evidence" value="ECO:0007669"/>
    <property type="project" value="UniProtKB-SubCell"/>
</dbReference>
<dbReference type="PANTHER" id="PTHR31838:SF1">
    <property type="entry name" value="CENTROSOMAL PROTEIN OF 55 KDA"/>
    <property type="match status" value="1"/>
</dbReference>
<feature type="non-terminal residue" evidence="16">
    <location>
        <position position="1"/>
    </location>
</feature>
<dbReference type="EMBL" id="VZTU01024801">
    <property type="protein sequence ID" value="NXT82221.1"/>
    <property type="molecule type" value="Genomic_DNA"/>
</dbReference>
<dbReference type="InterPro" id="IPR038926">
    <property type="entry name" value="CEP55"/>
</dbReference>
<evidence type="ECO:0000256" key="14">
    <source>
        <dbReference type="SAM" id="MobiDB-lite"/>
    </source>
</evidence>
<evidence type="ECO:0000256" key="11">
    <source>
        <dbReference type="ARBA" id="ARBA00055531"/>
    </source>
</evidence>
<protein>
    <recommendedName>
        <fullName evidence="12">Centrosomal protein of 55 kDa</fullName>
    </recommendedName>
</protein>
<evidence type="ECO:0000256" key="10">
    <source>
        <dbReference type="ARBA" id="ARBA00023306"/>
    </source>
</evidence>